<feature type="region of interest" description="Disordered" evidence="1">
    <location>
        <begin position="54"/>
        <end position="91"/>
    </location>
</feature>
<name>A0A918FUA0_9ACTN</name>
<dbReference type="EMBL" id="BMTL01000009">
    <property type="protein sequence ID" value="GGR85346.1"/>
    <property type="molecule type" value="Genomic_DNA"/>
</dbReference>
<dbReference type="RefSeq" id="WP_229878054.1">
    <property type="nucleotide sequence ID" value="NZ_BMTL01000009.1"/>
</dbReference>
<proteinExistence type="predicted"/>
<dbReference type="AlphaFoldDB" id="A0A918FUA0"/>
<evidence type="ECO:0000313" key="2">
    <source>
        <dbReference type="EMBL" id="GGR85346.1"/>
    </source>
</evidence>
<dbReference type="Gene3D" id="3.30.70.20">
    <property type="match status" value="1"/>
</dbReference>
<gene>
    <name evidence="2" type="ORF">GCM10010269_25580</name>
</gene>
<accession>A0A918FUA0</accession>
<protein>
    <recommendedName>
        <fullName evidence="4">Ferredoxin</fullName>
    </recommendedName>
</protein>
<sequence length="91" mass="9908">MRVSVDPEACYGSGECAHRVPSVFTAVEGFGAVIPGREESGEDPQVRDMAEHRRALAADRPLPIRPPDRCRRPQAGAEPGQPGRLEAFLTR</sequence>
<keyword evidence="3" id="KW-1185">Reference proteome</keyword>
<evidence type="ECO:0008006" key="4">
    <source>
        <dbReference type="Google" id="ProtNLM"/>
    </source>
</evidence>
<evidence type="ECO:0000313" key="3">
    <source>
        <dbReference type="Proteomes" id="UP000606194"/>
    </source>
</evidence>
<reference evidence="2" key="2">
    <citation type="submission" date="2020-09" db="EMBL/GenBank/DDBJ databases">
        <authorList>
            <person name="Sun Q."/>
            <person name="Ohkuma M."/>
        </authorList>
    </citation>
    <scope>NUCLEOTIDE SEQUENCE</scope>
    <source>
        <strain evidence="2">JCM 4386</strain>
    </source>
</reference>
<reference evidence="2" key="1">
    <citation type="journal article" date="2014" name="Int. J. Syst. Evol. Microbiol.">
        <title>Complete genome sequence of Corynebacterium casei LMG S-19264T (=DSM 44701T), isolated from a smear-ripened cheese.</title>
        <authorList>
            <consortium name="US DOE Joint Genome Institute (JGI-PGF)"/>
            <person name="Walter F."/>
            <person name="Albersmeier A."/>
            <person name="Kalinowski J."/>
            <person name="Ruckert C."/>
        </authorList>
    </citation>
    <scope>NUCLEOTIDE SEQUENCE</scope>
    <source>
        <strain evidence="2">JCM 4386</strain>
    </source>
</reference>
<dbReference type="Proteomes" id="UP000606194">
    <property type="component" value="Unassembled WGS sequence"/>
</dbReference>
<evidence type="ECO:0000256" key="1">
    <source>
        <dbReference type="SAM" id="MobiDB-lite"/>
    </source>
</evidence>
<organism evidence="2 3">
    <name type="scientific">Streptomyces humidus</name>
    <dbReference type="NCBI Taxonomy" id="52259"/>
    <lineage>
        <taxon>Bacteria</taxon>
        <taxon>Bacillati</taxon>
        <taxon>Actinomycetota</taxon>
        <taxon>Actinomycetes</taxon>
        <taxon>Kitasatosporales</taxon>
        <taxon>Streptomycetaceae</taxon>
        <taxon>Streptomyces</taxon>
    </lineage>
</organism>
<comment type="caution">
    <text evidence="2">The sequence shown here is derived from an EMBL/GenBank/DDBJ whole genome shotgun (WGS) entry which is preliminary data.</text>
</comment>